<dbReference type="Proteomes" id="UP000217289">
    <property type="component" value="Chromosome"/>
</dbReference>
<dbReference type="SUPFAM" id="SSF56112">
    <property type="entry name" value="Protein kinase-like (PK-like)"/>
    <property type="match status" value="1"/>
</dbReference>
<accession>A0A250ICE5</accession>
<evidence type="ECO:0000313" key="2">
    <source>
        <dbReference type="EMBL" id="ATB28880.1"/>
    </source>
</evidence>
<keyword evidence="3" id="KW-1185">Reference proteome</keyword>
<dbReference type="KEGG" id="mbd:MEBOL_002329"/>
<organism evidence="2 3">
    <name type="scientific">Melittangium boletus DSM 14713</name>
    <dbReference type="NCBI Taxonomy" id="1294270"/>
    <lineage>
        <taxon>Bacteria</taxon>
        <taxon>Pseudomonadati</taxon>
        <taxon>Myxococcota</taxon>
        <taxon>Myxococcia</taxon>
        <taxon>Myxococcales</taxon>
        <taxon>Cystobacterineae</taxon>
        <taxon>Archangiaceae</taxon>
        <taxon>Melittangium</taxon>
    </lineage>
</organism>
<dbReference type="EMBL" id="CP022163">
    <property type="protein sequence ID" value="ATB28880.1"/>
    <property type="molecule type" value="Genomic_DNA"/>
</dbReference>
<reference evidence="2 3" key="1">
    <citation type="submission" date="2017-06" db="EMBL/GenBank/DDBJ databases">
        <authorList>
            <person name="Kim H.J."/>
            <person name="Triplett B.A."/>
        </authorList>
    </citation>
    <scope>NUCLEOTIDE SEQUENCE [LARGE SCALE GENOMIC DNA]</scope>
    <source>
        <strain evidence="2 3">DSM 14713</strain>
    </source>
</reference>
<evidence type="ECO:0000259" key="1">
    <source>
        <dbReference type="PROSITE" id="PS50011"/>
    </source>
</evidence>
<sequence length="343" mass="38118">MIKKTTERVVKCPQCLAPLSPKHFAASIVCDYCGTAVQLDPTAVHAERFQRALKEWNDPGTHGYETWWSLEKSHWAPGPLLARGDMTDVYAAERARTPTERVVMKVLRDPAHLPLFEHEWQVLRDLQASEANGAPTFAALLPRPVTRGVLRSGPFVDHSAMVLRWPSGFLHTFEDVRRAYPSGVPAQTTVWMWRRILESLSFIHRSGYVHGAVLPPHLLIQQGEHGLRLLGFSCAERIGLPLRAFHPYYQSFYPGGVLATRRLQVEDDLRMSALCIISLLGGDPERGTVPGSVPAPLALLLRQVGVGEHVHGNGDMAWTLRERVGEVGTAVFGPPSFQPLVMP</sequence>
<dbReference type="OrthoDB" id="4368010at2"/>
<protein>
    <recommendedName>
        <fullName evidence="1">Protein kinase domain-containing protein</fullName>
    </recommendedName>
</protein>
<dbReference type="GO" id="GO:0004672">
    <property type="term" value="F:protein kinase activity"/>
    <property type="evidence" value="ECO:0007669"/>
    <property type="project" value="InterPro"/>
</dbReference>
<dbReference type="RefSeq" id="WP_095977516.1">
    <property type="nucleotide sequence ID" value="NZ_CP022163.1"/>
</dbReference>
<proteinExistence type="predicted"/>
<evidence type="ECO:0000313" key="3">
    <source>
        <dbReference type="Proteomes" id="UP000217289"/>
    </source>
</evidence>
<dbReference type="PROSITE" id="PS50011">
    <property type="entry name" value="PROTEIN_KINASE_DOM"/>
    <property type="match status" value="1"/>
</dbReference>
<dbReference type="GO" id="GO:0005524">
    <property type="term" value="F:ATP binding"/>
    <property type="evidence" value="ECO:0007669"/>
    <property type="project" value="InterPro"/>
</dbReference>
<dbReference type="AlphaFoldDB" id="A0A250ICE5"/>
<gene>
    <name evidence="2" type="ORF">MEBOL_002329</name>
</gene>
<feature type="domain" description="Protein kinase" evidence="1">
    <location>
        <begin position="75"/>
        <end position="343"/>
    </location>
</feature>
<name>A0A250ICE5_9BACT</name>
<dbReference type="InterPro" id="IPR000719">
    <property type="entry name" value="Prot_kinase_dom"/>
</dbReference>
<dbReference type="InterPro" id="IPR011009">
    <property type="entry name" value="Kinase-like_dom_sf"/>
</dbReference>
<dbReference type="Gene3D" id="1.10.510.10">
    <property type="entry name" value="Transferase(Phosphotransferase) domain 1"/>
    <property type="match status" value="1"/>
</dbReference>